<evidence type="ECO:0000256" key="4">
    <source>
        <dbReference type="ARBA" id="ARBA00023098"/>
    </source>
</evidence>
<protein>
    <submittedName>
        <fullName evidence="7">AMP-binding protein</fullName>
    </submittedName>
</protein>
<evidence type="ECO:0000259" key="5">
    <source>
        <dbReference type="Pfam" id="PF00501"/>
    </source>
</evidence>
<dbReference type="Proteomes" id="UP001555786">
    <property type="component" value="Unassembled WGS sequence"/>
</dbReference>
<gene>
    <name evidence="7" type="ORF">ABXS05_30900</name>
</gene>
<dbReference type="Pfam" id="PF13193">
    <property type="entry name" value="AMP-binding_C"/>
    <property type="match status" value="1"/>
</dbReference>
<dbReference type="RefSeq" id="WP_367626558.1">
    <property type="nucleotide sequence ID" value="NZ_JBFNQD010000020.1"/>
</dbReference>
<evidence type="ECO:0000256" key="2">
    <source>
        <dbReference type="ARBA" id="ARBA00022598"/>
    </source>
</evidence>
<proteinExistence type="inferred from homology"/>
<dbReference type="PANTHER" id="PTHR43859">
    <property type="entry name" value="ACYL-ACTIVATING ENZYME"/>
    <property type="match status" value="1"/>
</dbReference>
<keyword evidence="4" id="KW-0443">Lipid metabolism</keyword>
<evidence type="ECO:0000313" key="7">
    <source>
        <dbReference type="EMBL" id="MEW9309988.1"/>
    </source>
</evidence>
<feature type="domain" description="AMP-binding enzyme C-terminal" evidence="6">
    <location>
        <begin position="446"/>
        <end position="520"/>
    </location>
</feature>
<dbReference type="EMBL" id="JBFNQD010000020">
    <property type="protein sequence ID" value="MEW9309988.1"/>
    <property type="molecule type" value="Genomic_DNA"/>
</dbReference>
<reference evidence="7 8" key="1">
    <citation type="submission" date="2024-07" db="EMBL/GenBank/DDBJ databases">
        <title>Description of Labrys sedimenti sp. nov., isolated from a diclofenac-degrading enrichment culture.</title>
        <authorList>
            <person name="Tancsics A."/>
            <person name="Csepanyi A."/>
        </authorList>
    </citation>
    <scope>NUCLEOTIDE SEQUENCE [LARGE SCALE GENOMIC DNA]</scope>
    <source>
        <strain evidence="7 8">LMG 23578</strain>
    </source>
</reference>
<dbReference type="CDD" id="cd12118">
    <property type="entry name" value="ttLC_FACS_AEE21_like"/>
    <property type="match status" value="1"/>
</dbReference>
<keyword evidence="8" id="KW-1185">Reference proteome</keyword>
<keyword evidence="3" id="KW-0276">Fatty acid metabolism</keyword>
<evidence type="ECO:0000256" key="1">
    <source>
        <dbReference type="ARBA" id="ARBA00006432"/>
    </source>
</evidence>
<dbReference type="InterPro" id="IPR025110">
    <property type="entry name" value="AMP-bd_C"/>
</dbReference>
<dbReference type="SUPFAM" id="SSF56801">
    <property type="entry name" value="Acetyl-CoA synthetase-like"/>
    <property type="match status" value="1"/>
</dbReference>
<dbReference type="InterPro" id="IPR000873">
    <property type="entry name" value="AMP-dep_synth/lig_dom"/>
</dbReference>
<dbReference type="Gene3D" id="3.30.300.30">
    <property type="match status" value="1"/>
</dbReference>
<evidence type="ECO:0000313" key="8">
    <source>
        <dbReference type="Proteomes" id="UP001555786"/>
    </source>
</evidence>
<comment type="caution">
    <text evidence="7">The sequence shown here is derived from an EMBL/GenBank/DDBJ whole genome shotgun (WGS) entry which is preliminary data.</text>
</comment>
<evidence type="ECO:0000259" key="6">
    <source>
        <dbReference type="Pfam" id="PF13193"/>
    </source>
</evidence>
<evidence type="ECO:0000256" key="3">
    <source>
        <dbReference type="ARBA" id="ARBA00022832"/>
    </source>
</evidence>
<dbReference type="Pfam" id="PF00501">
    <property type="entry name" value="AMP-binding"/>
    <property type="match status" value="1"/>
</dbReference>
<name>A0ABV3PX48_9HYPH</name>
<sequence length="537" mass="58125">MHQQLDAPTRNAANHVALSPLSFLKRAETVYANLPAVTYGDTRRSWRETAARCRSAAAGLAALGVKTGDTVAVLSPNIPELFELHYAVPLLGAVLNTINTRLEPETVAYIIDHSDARLVIADTALAPLLRRAFEINGRDLPVVDITDLPDHAGFGQTTFDDLTAHPPMDWALPQDEWQALALNYTSGTSGRPKGVIYHHRGAYLMAMGTVAGWALPPHPTYLSVVPMFHCNGWNHPWAMAIVGGHIIFTRDIAPAKLLAAMGVHRVTHLGAAPIVLQMLCDSPDARPFDPKIRVLTAGAPPPPAILEKASALGLDVMQVYGLTETYGHISQCLWQEEWDRLPAGARAEKQAQQGVAFPMVEDIRVVDRTTGADVPRDGLTQGEIAIRSNTVMKGYYKNPSATAEAFAGGWFWSGDAAVVHSDGYVQIRDRLKDVIISGGENISSVEVEAVLYRHPAVLAAAVVARPDPKWGESPCAFVELRDGAPLTEAELIAFCRDRIAHFKAPKTVIFGALPKTATGKIQKFVLRAAARDLGPKS</sequence>
<dbReference type="PANTHER" id="PTHR43859:SF4">
    <property type="entry name" value="BUTANOATE--COA LIGASE AAE1-RELATED"/>
    <property type="match status" value="1"/>
</dbReference>
<dbReference type="InterPro" id="IPR020845">
    <property type="entry name" value="AMP-binding_CS"/>
</dbReference>
<dbReference type="Gene3D" id="3.40.50.12780">
    <property type="entry name" value="N-terminal domain of ligase-like"/>
    <property type="match status" value="1"/>
</dbReference>
<dbReference type="InterPro" id="IPR045851">
    <property type="entry name" value="AMP-bd_C_sf"/>
</dbReference>
<dbReference type="NCBIfam" id="NF006020">
    <property type="entry name" value="PRK08162.1"/>
    <property type="match status" value="1"/>
</dbReference>
<accession>A0ABV3PX48</accession>
<organism evidence="7 8">
    <name type="scientific">Labrys neptuniae</name>
    <dbReference type="NCBI Taxonomy" id="376174"/>
    <lineage>
        <taxon>Bacteria</taxon>
        <taxon>Pseudomonadati</taxon>
        <taxon>Pseudomonadota</taxon>
        <taxon>Alphaproteobacteria</taxon>
        <taxon>Hyphomicrobiales</taxon>
        <taxon>Xanthobacteraceae</taxon>
        <taxon>Labrys</taxon>
    </lineage>
</organism>
<keyword evidence="2" id="KW-0436">Ligase</keyword>
<dbReference type="InterPro" id="IPR042099">
    <property type="entry name" value="ANL_N_sf"/>
</dbReference>
<comment type="similarity">
    <text evidence="1">Belongs to the ATP-dependent AMP-binding enzyme family.</text>
</comment>
<feature type="domain" description="AMP-dependent synthetase/ligase" evidence="5">
    <location>
        <begin position="27"/>
        <end position="396"/>
    </location>
</feature>
<dbReference type="PROSITE" id="PS00455">
    <property type="entry name" value="AMP_BINDING"/>
    <property type="match status" value="1"/>
</dbReference>